<dbReference type="Gene3D" id="1.10.287.1490">
    <property type="match status" value="1"/>
</dbReference>
<name>A0ABQ0GJS2_9PEZI</name>
<proteinExistence type="predicted"/>
<reference evidence="2 3" key="1">
    <citation type="submission" date="2024-09" db="EMBL/GenBank/DDBJ databases">
        <title>Itraconazole resistance in Madurella fahalii resulting from another homologue of gene encoding cytochrome P450 14-alpha sterol demethylase (CYP51).</title>
        <authorList>
            <person name="Yoshioka I."/>
            <person name="Fahal A.H."/>
            <person name="Kaneko S."/>
            <person name="Yaguchi T."/>
        </authorList>
    </citation>
    <scope>NUCLEOTIDE SEQUENCE [LARGE SCALE GENOMIC DNA]</scope>
    <source>
        <strain evidence="2 3">IFM 68171</strain>
    </source>
</reference>
<organism evidence="2 3">
    <name type="scientific">Madurella fahalii</name>
    <dbReference type="NCBI Taxonomy" id="1157608"/>
    <lineage>
        <taxon>Eukaryota</taxon>
        <taxon>Fungi</taxon>
        <taxon>Dikarya</taxon>
        <taxon>Ascomycota</taxon>
        <taxon>Pezizomycotina</taxon>
        <taxon>Sordariomycetes</taxon>
        <taxon>Sordariomycetidae</taxon>
        <taxon>Sordariales</taxon>
        <taxon>Sordariales incertae sedis</taxon>
        <taxon>Madurella</taxon>
    </lineage>
</organism>
<dbReference type="RefSeq" id="XP_070919740.1">
    <property type="nucleotide sequence ID" value="XM_071063639.1"/>
</dbReference>
<dbReference type="PANTHER" id="PTHR47357">
    <property type="entry name" value="COP1-INTERACTIVE PROTEIN 1"/>
    <property type="match status" value="1"/>
</dbReference>
<feature type="coiled-coil region" evidence="1">
    <location>
        <begin position="329"/>
        <end position="546"/>
    </location>
</feature>
<evidence type="ECO:0000313" key="3">
    <source>
        <dbReference type="Proteomes" id="UP001628179"/>
    </source>
</evidence>
<keyword evidence="1" id="KW-0175">Coiled coil</keyword>
<sequence>MFIYTGKLHWEPYGVNELLVVVLPNGPARAGDTIFTHSQWTVDSRGNRKQNWSQCQTIDKVTRSENGEDTFYFGKGYYSYAVQAQQGYQALSITMSNPGGSKKTMSVDRTYTSSGDVSMDEARIWTGKLSWDNQPKKADNEPFMAIVPDGFGADKPILAFWQWSEADNQSKVNYTYKGSQQTETASGGCVKFSVAGDFTMACTWDEKTKKLAVRLGQGESHVDLGLLDLAISIKLHSHDINPPEIPSGKAELDLYLPQAEPALSRIHSPMPFPRTLVETLTYTASYLDQAGYQAKYAVNQYSALDKSYHAVVQQNNVLKGQISDLGLKLTALEGESENEKKQIDGLQKKLTETLDSAAKTEAELTKTIQELQATLNKEKAHDAEDHKALDEAYEQIRKGQEEKAALVKQVVQLQFALAEGAVRIQQFQNMIKQLTHDVSELRGELMVEKEHNDELQKQVSELKTKVSSLDTDLAATKKTLARTSEDLKQAQADCDEKDNIIEGLETGIVSLKKDRDAKKHAYDELKKTSSARIQELEDEVAKLKSQLAAGTGGGAGNSANNTFPLPNGWPFPGKTGQGGCWPTPGDMILQMQA</sequence>
<evidence type="ECO:0000313" key="2">
    <source>
        <dbReference type="EMBL" id="GAB1318009.1"/>
    </source>
</evidence>
<accession>A0ABQ0GJS2</accession>
<gene>
    <name evidence="2" type="ORF">MFIFM68171_08219</name>
</gene>
<dbReference type="Proteomes" id="UP001628179">
    <property type="component" value="Unassembled WGS sequence"/>
</dbReference>
<comment type="caution">
    <text evidence="2">The sequence shown here is derived from an EMBL/GenBank/DDBJ whole genome shotgun (WGS) entry which is preliminary data.</text>
</comment>
<dbReference type="EMBL" id="BAAFSV010000004">
    <property type="protein sequence ID" value="GAB1318009.1"/>
    <property type="molecule type" value="Genomic_DNA"/>
</dbReference>
<dbReference type="GeneID" id="98178962"/>
<dbReference type="PANTHER" id="PTHR47357:SF1">
    <property type="entry name" value="SPINDLE POLE BODY COMPONENT 110"/>
    <property type="match status" value="1"/>
</dbReference>
<evidence type="ECO:0000256" key="1">
    <source>
        <dbReference type="SAM" id="Coils"/>
    </source>
</evidence>
<keyword evidence="3" id="KW-1185">Reference proteome</keyword>
<protein>
    <submittedName>
        <fullName evidence="2">Uncharacterized protein</fullName>
    </submittedName>
</protein>